<feature type="compositionally biased region" description="Basic and acidic residues" evidence="12">
    <location>
        <begin position="413"/>
        <end position="422"/>
    </location>
</feature>
<keyword evidence="3" id="KW-0479">Metal-binding</keyword>
<feature type="domain" description="HTH myb-type" evidence="17">
    <location>
        <begin position="95"/>
        <end position="149"/>
    </location>
</feature>
<dbReference type="InterPro" id="IPR007526">
    <property type="entry name" value="SWIRM"/>
</dbReference>
<keyword evidence="5" id="KW-0862">Zinc</keyword>
<evidence type="ECO:0000259" key="14">
    <source>
        <dbReference type="PROSITE" id="PS50249"/>
    </source>
</evidence>
<dbReference type="PROSITE" id="PS50934">
    <property type="entry name" value="SWIRM"/>
    <property type="match status" value="1"/>
</dbReference>
<dbReference type="InterPro" id="IPR037518">
    <property type="entry name" value="MPN"/>
</dbReference>
<evidence type="ECO:0000256" key="1">
    <source>
        <dbReference type="ARBA" id="ARBA00007194"/>
    </source>
</evidence>
<dbReference type="CDD" id="cd00167">
    <property type="entry name" value="SANT"/>
    <property type="match status" value="1"/>
</dbReference>
<dbReference type="PROSITE" id="PS50249">
    <property type="entry name" value="MPN"/>
    <property type="match status" value="1"/>
</dbReference>
<dbReference type="FunFam" id="1.10.10.60:FF:000151">
    <property type="entry name" value="histone H2A deubiquitinase MYSM1 isoform X2"/>
    <property type="match status" value="1"/>
</dbReference>
<feature type="domain" description="MPN" evidence="14">
    <location>
        <begin position="723"/>
        <end position="857"/>
    </location>
</feature>
<dbReference type="Proteomes" id="UP000242188">
    <property type="component" value="Unassembled WGS sequence"/>
</dbReference>
<feature type="region of interest" description="Disordered" evidence="12">
    <location>
        <begin position="978"/>
        <end position="1036"/>
    </location>
</feature>
<dbReference type="PANTHER" id="PTHR10410">
    <property type="entry name" value="EUKARYOTIC TRANSLATION INITIATION FACTOR 3 -RELATED"/>
    <property type="match status" value="1"/>
</dbReference>
<dbReference type="InterPro" id="IPR009057">
    <property type="entry name" value="Homeodomain-like_sf"/>
</dbReference>
<organism evidence="18 19">
    <name type="scientific">Mizuhopecten yessoensis</name>
    <name type="common">Japanese scallop</name>
    <name type="synonym">Patinopecten yessoensis</name>
    <dbReference type="NCBI Taxonomy" id="6573"/>
    <lineage>
        <taxon>Eukaryota</taxon>
        <taxon>Metazoa</taxon>
        <taxon>Spiralia</taxon>
        <taxon>Lophotrochozoa</taxon>
        <taxon>Mollusca</taxon>
        <taxon>Bivalvia</taxon>
        <taxon>Autobranchia</taxon>
        <taxon>Pteriomorphia</taxon>
        <taxon>Pectinida</taxon>
        <taxon>Pectinoidea</taxon>
        <taxon>Pectinidae</taxon>
        <taxon>Mizuhopecten</taxon>
    </lineage>
</organism>
<comment type="similarity">
    <text evidence="1">Belongs to the peptidase M67A family. MYSM1 subfamily.</text>
</comment>
<dbReference type="PROSITE" id="PS51293">
    <property type="entry name" value="SANT"/>
    <property type="match status" value="1"/>
</dbReference>
<keyword evidence="4" id="KW-0378">Hydrolase</keyword>
<feature type="domain" description="SANT" evidence="16">
    <location>
        <begin position="98"/>
        <end position="149"/>
    </location>
</feature>
<evidence type="ECO:0000256" key="10">
    <source>
        <dbReference type="ARBA" id="ARBA00023242"/>
    </source>
</evidence>
<feature type="domain" description="Myb-like" evidence="13">
    <location>
        <begin position="95"/>
        <end position="145"/>
    </location>
</feature>
<dbReference type="InterPro" id="IPR050242">
    <property type="entry name" value="JAMM_MPN+_peptidase_M67A"/>
</dbReference>
<dbReference type="STRING" id="6573.A0A210PNP9"/>
<feature type="region of interest" description="Disordered" evidence="12">
    <location>
        <begin position="413"/>
        <end position="440"/>
    </location>
</feature>
<accession>A0A210PNP9</accession>
<proteinExistence type="inferred from homology"/>
<evidence type="ECO:0000256" key="4">
    <source>
        <dbReference type="ARBA" id="ARBA00022801"/>
    </source>
</evidence>
<dbReference type="SUPFAM" id="SSF102712">
    <property type="entry name" value="JAB1/MPN domain"/>
    <property type="match status" value="1"/>
</dbReference>
<evidence type="ECO:0000256" key="6">
    <source>
        <dbReference type="ARBA" id="ARBA00023015"/>
    </source>
</evidence>
<keyword evidence="8" id="KW-0238">DNA-binding</keyword>
<dbReference type="GO" id="GO:0005634">
    <property type="term" value="C:nucleus"/>
    <property type="evidence" value="ECO:0007669"/>
    <property type="project" value="UniProtKB-ARBA"/>
</dbReference>
<dbReference type="CDD" id="cd08067">
    <property type="entry name" value="MPN_2A_DUB"/>
    <property type="match status" value="1"/>
</dbReference>
<keyword evidence="6" id="KW-0805">Transcription regulation</keyword>
<evidence type="ECO:0000256" key="3">
    <source>
        <dbReference type="ARBA" id="ARBA00022723"/>
    </source>
</evidence>
<dbReference type="Gene3D" id="1.10.10.60">
    <property type="entry name" value="Homeodomain-like"/>
    <property type="match status" value="1"/>
</dbReference>
<keyword evidence="2" id="KW-0645">Protease</keyword>
<dbReference type="Pfam" id="PF04433">
    <property type="entry name" value="SWIRM"/>
    <property type="match status" value="1"/>
</dbReference>
<dbReference type="PROSITE" id="PS50090">
    <property type="entry name" value="MYB_LIKE"/>
    <property type="match status" value="1"/>
</dbReference>
<keyword evidence="10" id="KW-0539">Nucleus</keyword>
<dbReference type="InterPro" id="IPR017930">
    <property type="entry name" value="Myb_dom"/>
</dbReference>
<dbReference type="InterPro" id="IPR017884">
    <property type="entry name" value="SANT_dom"/>
</dbReference>
<reference evidence="18 19" key="1">
    <citation type="journal article" date="2017" name="Nat. Ecol. Evol.">
        <title>Scallop genome provides insights into evolution of bilaterian karyotype and development.</title>
        <authorList>
            <person name="Wang S."/>
            <person name="Zhang J."/>
            <person name="Jiao W."/>
            <person name="Li J."/>
            <person name="Xun X."/>
            <person name="Sun Y."/>
            <person name="Guo X."/>
            <person name="Huan P."/>
            <person name="Dong B."/>
            <person name="Zhang L."/>
            <person name="Hu X."/>
            <person name="Sun X."/>
            <person name="Wang J."/>
            <person name="Zhao C."/>
            <person name="Wang Y."/>
            <person name="Wang D."/>
            <person name="Huang X."/>
            <person name="Wang R."/>
            <person name="Lv J."/>
            <person name="Li Y."/>
            <person name="Zhang Z."/>
            <person name="Liu B."/>
            <person name="Lu W."/>
            <person name="Hui Y."/>
            <person name="Liang J."/>
            <person name="Zhou Z."/>
            <person name="Hou R."/>
            <person name="Li X."/>
            <person name="Liu Y."/>
            <person name="Li H."/>
            <person name="Ning X."/>
            <person name="Lin Y."/>
            <person name="Zhao L."/>
            <person name="Xing Q."/>
            <person name="Dou J."/>
            <person name="Li Y."/>
            <person name="Mao J."/>
            <person name="Guo H."/>
            <person name="Dou H."/>
            <person name="Li T."/>
            <person name="Mu C."/>
            <person name="Jiang W."/>
            <person name="Fu Q."/>
            <person name="Fu X."/>
            <person name="Miao Y."/>
            <person name="Liu J."/>
            <person name="Yu Q."/>
            <person name="Li R."/>
            <person name="Liao H."/>
            <person name="Li X."/>
            <person name="Kong Y."/>
            <person name="Jiang Z."/>
            <person name="Chourrout D."/>
            <person name="Li R."/>
            <person name="Bao Z."/>
        </authorList>
    </citation>
    <scope>NUCLEOTIDE SEQUENCE [LARGE SCALE GENOMIC DNA]</scope>
    <source>
        <strain evidence="18 19">PY_sf001</strain>
    </source>
</reference>
<evidence type="ECO:0000313" key="19">
    <source>
        <dbReference type="Proteomes" id="UP000242188"/>
    </source>
</evidence>
<keyword evidence="19" id="KW-1185">Reference proteome</keyword>
<dbReference type="AlphaFoldDB" id="A0A210PNP9"/>
<comment type="caution">
    <text evidence="18">The sequence shown here is derived from an EMBL/GenBank/DDBJ whole genome shotgun (WGS) entry which is preliminary data.</text>
</comment>
<dbReference type="SMART" id="SM00717">
    <property type="entry name" value="SANT"/>
    <property type="match status" value="1"/>
</dbReference>
<dbReference type="GO" id="GO:0008237">
    <property type="term" value="F:metallopeptidase activity"/>
    <property type="evidence" value="ECO:0007669"/>
    <property type="project" value="UniProtKB-KW"/>
</dbReference>
<sequence>MAEDGDIDIEGDFDFKLEVANIYDTNELPSKSANLLPEYTNPAWMLEQGWTMDSCIDEKSKATIEKMLQEEQYYLNGKVGTRQRLDKIAGSSKSKPMSHKQPWSEEEKQVFQSGLEIFGRSWSKIAQLIPSRTTLQVKNYAQQYFKQQAKRSPGVVETSTQSQLDPTLLHNSALAHVLVSVTTGQPTVTTATAIRPQVTLSRSHMVPHPRPTCTAPSPSVVSNPSLPVCPPCPVPPIPNTATSSSQGLAFKPIDRGTSSTSTMKIITQTSPRLVLPKRPASAPKLSQPVTIITTNLESISGAETPKQFVYNGEIQLLEVTKPANQLQLSPTLENKLASSTGIIENLDGFCAVADIIPGSSSMEDTSQDDEEIDIDIENDDENDENPILKSRSASPNSVYERLLKAANIRNKDSSQKEAEVKVKSSYKSESVALSENKPPVKSPVKCEVVEESCEISEMPVVSSDVTVLESGQTGQLEVKPLDAVENTSVTSEVISESSEDWSTESNYGDEKKISNSIILSNGEVVEFSIPTEEHVVDYKSITDVERKIHIEFFDGRPSKTPERYMKIRNYILESWRKCRPNYLNKTSVRPGLRNCGDVNCIGRIHSYLECTGAINFGCDQACYNHPTKIVVAGPRERFSREAVIQVNLSKLEAMRPRKRRIRDACGHWVDEKELQGKTIEHKEGCDEGYPKPKAYRFAKGGYDPFQLIPCVPFSEDLQPPFSVEVYNLAMITMDMHAHVSKTEVIGMLGGQYMEEQGKLVITMAVPCNSISTGMQCEMDPVSQTLASEAICQNYSVVGWYHSHPTFAPNPSIRDIETQLKFQEWFSKGGSKFVGVIVSPYNRQNPSLYSEFQCLTIGQERSETDQYNIPNNFSYDVIVHPVPAIDLKAEASDLAERYASYTNRVELLGDYRVVTQIRCLDKMLLSISEYMDNSQDEVEDLTSVVRDVFTEAFSSNHPESVEPDVVCEDSDYFCTEADMMSSSSDSEGQSQDKDQSESSSQSSGSQSKNVLQETDGAGLTQELELSNSTGPHLIGVS</sequence>
<evidence type="ECO:0000259" key="16">
    <source>
        <dbReference type="PROSITE" id="PS51293"/>
    </source>
</evidence>
<evidence type="ECO:0000256" key="8">
    <source>
        <dbReference type="ARBA" id="ARBA00023125"/>
    </source>
</evidence>
<evidence type="ECO:0000259" key="15">
    <source>
        <dbReference type="PROSITE" id="PS50934"/>
    </source>
</evidence>
<evidence type="ECO:0000313" key="18">
    <source>
        <dbReference type="EMBL" id="OWF38111.1"/>
    </source>
</evidence>
<protein>
    <recommendedName>
        <fullName evidence="11">Myb-like, SWIRM and MPN domain-containing protein 1</fullName>
    </recommendedName>
</protein>
<evidence type="ECO:0000259" key="13">
    <source>
        <dbReference type="PROSITE" id="PS50090"/>
    </source>
</evidence>
<dbReference type="FunFam" id="1.10.10.10:FF:000020">
    <property type="entry name" value="SWI/SNF complex subunit SMARCC2 isoform c"/>
    <property type="match status" value="1"/>
</dbReference>
<dbReference type="GO" id="GO:0046872">
    <property type="term" value="F:metal ion binding"/>
    <property type="evidence" value="ECO:0007669"/>
    <property type="project" value="UniProtKB-KW"/>
</dbReference>
<keyword evidence="7" id="KW-0482">Metalloprotease</keyword>
<dbReference type="GO" id="GO:0003677">
    <property type="term" value="F:DNA binding"/>
    <property type="evidence" value="ECO:0007669"/>
    <property type="project" value="UniProtKB-KW"/>
</dbReference>
<feature type="domain" description="SWIRM" evidence="15">
    <location>
        <begin position="527"/>
        <end position="625"/>
    </location>
</feature>
<dbReference type="EMBL" id="NEDP02005572">
    <property type="protein sequence ID" value="OWF38111.1"/>
    <property type="molecule type" value="Genomic_DNA"/>
</dbReference>
<evidence type="ECO:0000256" key="9">
    <source>
        <dbReference type="ARBA" id="ARBA00023163"/>
    </source>
</evidence>
<keyword evidence="9" id="KW-0804">Transcription</keyword>
<dbReference type="SUPFAM" id="SSF46689">
    <property type="entry name" value="Homeodomain-like"/>
    <property type="match status" value="2"/>
</dbReference>
<feature type="compositionally biased region" description="Low complexity" evidence="12">
    <location>
        <begin position="996"/>
        <end position="1007"/>
    </location>
</feature>
<dbReference type="Gene3D" id="3.40.140.10">
    <property type="entry name" value="Cytidine Deaminase, domain 2"/>
    <property type="match status" value="1"/>
</dbReference>
<dbReference type="GO" id="GO:0006508">
    <property type="term" value="P:proteolysis"/>
    <property type="evidence" value="ECO:0007669"/>
    <property type="project" value="UniProtKB-KW"/>
</dbReference>
<evidence type="ECO:0000259" key="17">
    <source>
        <dbReference type="PROSITE" id="PS51294"/>
    </source>
</evidence>
<dbReference type="Gene3D" id="1.10.10.10">
    <property type="entry name" value="Winged helix-like DNA-binding domain superfamily/Winged helix DNA-binding domain"/>
    <property type="match status" value="1"/>
</dbReference>
<dbReference type="InterPro" id="IPR000555">
    <property type="entry name" value="JAMM/MPN+_dom"/>
</dbReference>
<evidence type="ECO:0000256" key="11">
    <source>
        <dbReference type="ARBA" id="ARBA00032256"/>
    </source>
</evidence>
<gene>
    <name evidence="18" type="ORF">KP79_PYT08861</name>
</gene>
<dbReference type="InterPro" id="IPR036388">
    <property type="entry name" value="WH-like_DNA-bd_sf"/>
</dbReference>
<dbReference type="InterPro" id="IPR001005">
    <property type="entry name" value="SANT/Myb"/>
</dbReference>
<dbReference type="Pfam" id="PF01398">
    <property type="entry name" value="JAB"/>
    <property type="match status" value="1"/>
</dbReference>
<evidence type="ECO:0000256" key="12">
    <source>
        <dbReference type="SAM" id="MobiDB-lite"/>
    </source>
</evidence>
<evidence type="ECO:0000256" key="2">
    <source>
        <dbReference type="ARBA" id="ARBA00022670"/>
    </source>
</evidence>
<evidence type="ECO:0000256" key="5">
    <source>
        <dbReference type="ARBA" id="ARBA00022833"/>
    </source>
</evidence>
<evidence type="ECO:0000256" key="7">
    <source>
        <dbReference type="ARBA" id="ARBA00023049"/>
    </source>
</evidence>
<feature type="compositionally biased region" description="Low complexity" evidence="12">
    <location>
        <begin position="423"/>
        <end position="440"/>
    </location>
</feature>
<dbReference type="Pfam" id="PF00249">
    <property type="entry name" value="Myb_DNA-binding"/>
    <property type="match status" value="1"/>
</dbReference>
<dbReference type="PROSITE" id="PS51294">
    <property type="entry name" value="HTH_MYB"/>
    <property type="match status" value="1"/>
</dbReference>
<name>A0A210PNP9_MIZYE</name>
<dbReference type="OrthoDB" id="7464992at2759"/>